<feature type="domain" description="Glycosyltransferase 2-like" evidence="1">
    <location>
        <begin position="5"/>
        <end position="132"/>
    </location>
</feature>
<dbReference type="InterPro" id="IPR001173">
    <property type="entry name" value="Glyco_trans_2-like"/>
</dbReference>
<evidence type="ECO:0000313" key="2">
    <source>
        <dbReference type="EMBL" id="ADC36114.1"/>
    </source>
</evidence>
<dbReference type="PANTHER" id="PTHR48090:SF7">
    <property type="entry name" value="RFBJ PROTEIN"/>
    <property type="match status" value="1"/>
</dbReference>
<proteinExistence type="predicted"/>
<name>E3T720_9BACT</name>
<sequence length="236" mass="26305">MLILSIVIPAYNEERFIGTLLDRIMSVDLTRFGLVKEVIVVDDGSRDSTAAIVAAREEVVLVRQVRNGGKGEAVKAGIARATGQYLIIQDADLEYDPHDYVPMLEALLAKRGDVVYGSRYLRAGKARDQTWTAYLGGRSLSVVAWLFTGAYLTDTVTAYKLFSRTDLAAVSLETSGFELDHEITSKMVATGKRIVEVPIRYMPRSRADGKKIGVRDWFIGVRTFWRYGRRAPALHS</sequence>
<dbReference type="InterPro" id="IPR050256">
    <property type="entry name" value="Glycosyltransferase_2"/>
</dbReference>
<accession>E3T720</accession>
<dbReference type="Pfam" id="PF00535">
    <property type="entry name" value="Glycos_transf_2"/>
    <property type="match status" value="1"/>
</dbReference>
<dbReference type="CAZy" id="GT2">
    <property type="family name" value="Glycosyltransferase Family 2"/>
</dbReference>
<reference evidence="2" key="2">
    <citation type="journal article" date="2010" name="Appl. Environ. Microbiol.">
        <title>Comparative analysis of acidobacterial genomic fragments from terrestrial and aquatic metagenomic libraries, with emphasis on acidobacteria subdivision 6.</title>
        <authorList>
            <person name="Kielak A.M."/>
            <person name="van Veen J.A."/>
            <person name="Kowalchuk G.A."/>
        </authorList>
    </citation>
    <scope>NUCLEOTIDE SEQUENCE</scope>
</reference>
<dbReference type="InterPro" id="IPR029044">
    <property type="entry name" value="Nucleotide-diphossugar_trans"/>
</dbReference>
<dbReference type="SUPFAM" id="SSF53448">
    <property type="entry name" value="Nucleotide-diphospho-sugar transferases"/>
    <property type="match status" value="1"/>
</dbReference>
<dbReference type="CDD" id="cd04179">
    <property type="entry name" value="DPM_DPG-synthase_like"/>
    <property type="match status" value="1"/>
</dbReference>
<organism evidence="2">
    <name type="scientific">uncultured bacterium 126</name>
    <dbReference type="NCBI Taxonomy" id="698379"/>
    <lineage>
        <taxon>Bacteria</taxon>
        <taxon>environmental samples</taxon>
    </lineage>
</organism>
<dbReference type="Gene3D" id="3.90.550.10">
    <property type="entry name" value="Spore Coat Polysaccharide Biosynthesis Protein SpsA, Chain A"/>
    <property type="match status" value="1"/>
</dbReference>
<evidence type="ECO:0000259" key="1">
    <source>
        <dbReference type="Pfam" id="PF00535"/>
    </source>
</evidence>
<protein>
    <submittedName>
        <fullName evidence="2">Glycosyl transferase family protein</fullName>
    </submittedName>
</protein>
<keyword evidence="2" id="KW-0808">Transferase</keyword>
<dbReference type="AlphaFoldDB" id="E3T720"/>
<reference evidence="2" key="1">
    <citation type="submission" date="2009-12" db="EMBL/GenBank/DDBJ databases">
        <authorList>
            <person name="Kielak A."/>
            <person name="van Veen J.A."/>
            <person name="Kowalchuk G.A."/>
        </authorList>
    </citation>
    <scope>NUCLEOTIDE SEQUENCE</scope>
</reference>
<dbReference type="EMBL" id="GU260712">
    <property type="protein sequence ID" value="ADC36114.1"/>
    <property type="molecule type" value="Genomic_DNA"/>
</dbReference>
<dbReference type="PANTHER" id="PTHR48090">
    <property type="entry name" value="UNDECAPRENYL-PHOSPHATE 4-DEOXY-4-FORMAMIDO-L-ARABINOSE TRANSFERASE-RELATED"/>
    <property type="match status" value="1"/>
</dbReference>
<dbReference type="GO" id="GO:0016740">
    <property type="term" value="F:transferase activity"/>
    <property type="evidence" value="ECO:0007669"/>
    <property type="project" value="UniProtKB-KW"/>
</dbReference>